<sequence>MIVFRIEHPNGDGVWFKRDGTNRKAFIKDFIDNDIRGWLSCCKEYSYLRKYFSKTEWSKYSNKGCVISVYSAKDVKEYYDRSKNHPHLIFHPDTAKLIKQLKM</sequence>
<dbReference type="EMBL" id="KY554762">
    <property type="protein sequence ID" value="ARM65617.1"/>
    <property type="molecule type" value="Genomic_DNA"/>
</dbReference>
<keyword evidence="2" id="KW-1185">Reference proteome</keyword>
<name>A0A1W6JHB2_9CAUD</name>
<proteinExistence type="predicted"/>
<evidence type="ECO:0000313" key="1">
    <source>
        <dbReference type="EMBL" id="ARM65617.1"/>
    </source>
</evidence>
<accession>A0A1W6JHB2</accession>
<organism evidence="1 2">
    <name type="scientific">Lactococcus phage LW31</name>
    <dbReference type="NCBI Taxonomy" id="1965478"/>
    <lineage>
        <taxon>Viruses</taxon>
        <taxon>Duplodnaviria</taxon>
        <taxon>Heunggongvirae</taxon>
        <taxon>Uroviricota</taxon>
        <taxon>Caudoviricetes</taxon>
        <taxon>Teubervirus</taxon>
        <taxon>Teubervirus LW31</taxon>
    </lineage>
</organism>
<gene>
    <name evidence="1" type="ORF">LW31_015</name>
</gene>
<reference evidence="1 2" key="1">
    <citation type="journal article" date="2017" name="Viruses">
        <title>Phage Biodiversity in Artisanal Cheese Wheys Reflects the Complexity of the Fermentation Process.</title>
        <authorList>
            <person name="Mahony J."/>
            <person name="Moscarelli A."/>
            <person name="Kelleher P."/>
            <person name="Lugli G.A."/>
            <person name="Ventura M."/>
            <person name="Settanni L."/>
            <person name="van Sinderen D."/>
        </authorList>
    </citation>
    <scope>NUCLEOTIDE SEQUENCE [LARGE SCALE GENOMIC DNA]</scope>
</reference>
<evidence type="ECO:0000313" key="2">
    <source>
        <dbReference type="Proteomes" id="UP000224502"/>
    </source>
</evidence>
<protein>
    <submittedName>
        <fullName evidence="1">Uncharacterized protein</fullName>
    </submittedName>
</protein>
<dbReference type="Proteomes" id="UP000224502">
    <property type="component" value="Segment"/>
</dbReference>